<organism evidence="3 4">
    <name type="scientific">Mortierella polycephala</name>
    <dbReference type="NCBI Taxonomy" id="41804"/>
    <lineage>
        <taxon>Eukaryota</taxon>
        <taxon>Fungi</taxon>
        <taxon>Fungi incertae sedis</taxon>
        <taxon>Mucoromycota</taxon>
        <taxon>Mortierellomycotina</taxon>
        <taxon>Mortierellomycetes</taxon>
        <taxon>Mortierellales</taxon>
        <taxon>Mortierellaceae</taxon>
        <taxon>Mortierella</taxon>
    </lineage>
</organism>
<feature type="compositionally biased region" description="Polar residues" evidence="1">
    <location>
        <begin position="207"/>
        <end position="218"/>
    </location>
</feature>
<dbReference type="EMBL" id="JAAAJA010000066">
    <property type="protein sequence ID" value="KAG0263737.1"/>
    <property type="molecule type" value="Genomic_DNA"/>
</dbReference>
<proteinExistence type="predicted"/>
<dbReference type="InterPro" id="IPR049481">
    <property type="entry name" value="SMN_G2-BD"/>
</dbReference>
<feature type="compositionally biased region" description="Basic and acidic residues" evidence="1">
    <location>
        <begin position="1"/>
        <end position="16"/>
    </location>
</feature>
<feature type="compositionally biased region" description="Polar residues" evidence="1">
    <location>
        <begin position="94"/>
        <end position="103"/>
    </location>
</feature>
<sequence>MTEEERPQLEHTHGEYRDEEDAEGDYNEYDENEEEYYEGEDGGEDEEGANAQVGEEIALTHEEVWDDSALIEAWDAAVKQYEVGALISKKQSDETIVSTPLTKTKNKAVEPESPALPSKRAKLSNDPSNVVTNGQSNGTGTIESEAAPTDQQSTPSLKPEIPPNTPVYAVSERKPSFKKADKPSFSHHKVPQQKKATKTGVNGKIGASTSKPIKTTVPSAPPPVDAATIAYYQRLGYCYDPTYLGANAAEAGNEEQEHEVEEDETATRIRASTSANPLQSIYGMLSMIKENGAPDE</sequence>
<reference evidence="3" key="1">
    <citation type="journal article" date="2020" name="Fungal Divers.">
        <title>Resolving the Mortierellaceae phylogeny through synthesis of multi-gene phylogenetics and phylogenomics.</title>
        <authorList>
            <person name="Vandepol N."/>
            <person name="Liber J."/>
            <person name="Desiro A."/>
            <person name="Na H."/>
            <person name="Kennedy M."/>
            <person name="Barry K."/>
            <person name="Grigoriev I.V."/>
            <person name="Miller A.N."/>
            <person name="O'Donnell K."/>
            <person name="Stajich J.E."/>
            <person name="Bonito G."/>
        </authorList>
    </citation>
    <scope>NUCLEOTIDE SEQUENCE</scope>
    <source>
        <strain evidence="3">KOD948</strain>
    </source>
</reference>
<evidence type="ECO:0000313" key="3">
    <source>
        <dbReference type="EMBL" id="KAG0263737.1"/>
    </source>
</evidence>
<feature type="compositionally biased region" description="Basic and acidic residues" evidence="1">
    <location>
        <begin position="171"/>
        <end position="184"/>
    </location>
</feature>
<dbReference type="Pfam" id="PF20636">
    <property type="entry name" value="SMN_G2-BD"/>
    <property type="match status" value="1"/>
</dbReference>
<dbReference type="OrthoDB" id="2447930at2759"/>
<dbReference type="CDD" id="cd22851">
    <property type="entry name" value="SMN_N"/>
    <property type="match status" value="1"/>
</dbReference>
<feature type="region of interest" description="Disordered" evidence="1">
    <location>
        <begin position="1"/>
        <end position="56"/>
    </location>
</feature>
<evidence type="ECO:0000313" key="4">
    <source>
        <dbReference type="Proteomes" id="UP000726737"/>
    </source>
</evidence>
<feature type="compositionally biased region" description="Polar residues" evidence="1">
    <location>
        <begin position="125"/>
        <end position="142"/>
    </location>
</feature>
<feature type="compositionally biased region" description="Basic residues" evidence="1">
    <location>
        <begin position="185"/>
        <end position="197"/>
    </location>
</feature>
<protein>
    <recommendedName>
        <fullName evidence="2">Survival Motor Neuron Gemin2-binding domain-containing protein</fullName>
    </recommendedName>
</protein>
<keyword evidence="4" id="KW-1185">Reference proteome</keyword>
<feature type="compositionally biased region" description="Acidic residues" evidence="1">
    <location>
        <begin position="17"/>
        <end position="48"/>
    </location>
</feature>
<name>A0A9P6QD99_9FUNG</name>
<evidence type="ECO:0000259" key="2">
    <source>
        <dbReference type="Pfam" id="PF20636"/>
    </source>
</evidence>
<feature type="region of interest" description="Disordered" evidence="1">
    <location>
        <begin position="249"/>
        <end position="275"/>
    </location>
</feature>
<gene>
    <name evidence="3" type="ORF">BG011_008166</name>
</gene>
<feature type="domain" description="Survival Motor Neuron Gemin2-binding" evidence="2">
    <location>
        <begin position="62"/>
        <end position="81"/>
    </location>
</feature>
<evidence type="ECO:0000256" key="1">
    <source>
        <dbReference type="SAM" id="MobiDB-lite"/>
    </source>
</evidence>
<accession>A0A9P6QD99</accession>
<comment type="caution">
    <text evidence="3">The sequence shown here is derived from an EMBL/GenBank/DDBJ whole genome shotgun (WGS) entry which is preliminary data.</text>
</comment>
<feature type="compositionally biased region" description="Acidic residues" evidence="1">
    <location>
        <begin position="252"/>
        <end position="264"/>
    </location>
</feature>
<feature type="region of interest" description="Disordered" evidence="1">
    <location>
        <begin position="90"/>
        <end position="224"/>
    </location>
</feature>
<dbReference type="Proteomes" id="UP000726737">
    <property type="component" value="Unassembled WGS sequence"/>
</dbReference>
<dbReference type="AlphaFoldDB" id="A0A9P6QD99"/>